<dbReference type="Pfam" id="PF25689">
    <property type="entry name" value="HHV_U21"/>
    <property type="match status" value="1"/>
</dbReference>
<dbReference type="OrthoDB" id="16405at10239"/>
<keyword evidence="1" id="KW-0472">Membrane</keyword>
<organism evidence="2 3">
    <name type="scientific">macacine betaherpesvirus 9</name>
    <dbReference type="NCBI Taxonomy" id="2560568"/>
    <lineage>
        <taxon>Viruses</taxon>
        <taxon>Duplodnaviria</taxon>
        <taxon>Heunggongvirae</taxon>
        <taxon>Peploviricota</taxon>
        <taxon>Herviviricetes</taxon>
        <taxon>Herpesvirales</taxon>
        <taxon>Orthoherpesviridae</taxon>
        <taxon>Betaherpesvirinae</taxon>
        <taxon>Roseolovirus</taxon>
        <taxon>Roseolovirus macacinebeta9</taxon>
    </lineage>
</organism>
<keyword evidence="1" id="KW-0812">Transmembrane</keyword>
<sequence>MWRFILLYSITLAGEIYPDFCPLTVDDYELNITADDLLLLDVFLSKKCSENKVRHSVIAAITDNAFFFGTDETQIETDFGKFLAFNCYQIFDYLNNLLFKSFKKNSLLLMKRYDKLCFENYAYIHIQTVCSPKKSFIRLRRINETEIRPRLIETTFYLQKDSNNTWVALKNYLGEDVPTNKIWNKIRHLKNFLIYSCKTDFKNLLFWQRKYTTLAKTLDGTFIETFSPINIKRNIRQYRTTNVDCAFSKFLKDNLEVAICEYTGWGVSSMGSITIFQKSDTILMKNDKKLSFHSTGAHTPLYGHDVLWGLILISEHANERYVCVCTNMNTGENVQVTLPDGDLKEVENNYQVDDFFVATLSCNLILILCYIFIFAVVFLCISCLYGLKDVMTYTLKYIKKIKFLYQTLKFKKLLRFVKISSVEKKVLR</sequence>
<dbReference type="InterPro" id="IPR057866">
    <property type="entry name" value="HHV_U21"/>
</dbReference>
<reference evidence="2 3" key="1">
    <citation type="journal article" date="2016" name="J. Virol.">
        <title>Complete Unique Genome Sequence, Expression Profile, and Salivary Gland Tissue Tropism of the Herpesvirus 7 Homolog in Pigtailed Macaques.</title>
        <authorList>
            <person name="Staheli J.P."/>
            <person name="Dyen M.R."/>
            <person name="Basom R."/>
            <person name="Fitzgibbon M."/>
            <person name="Barcy S."/>
        </authorList>
    </citation>
    <scope>NUCLEOTIDE SEQUENCE [LARGE SCALE GENOMIC DNA]</scope>
</reference>
<proteinExistence type="predicted"/>
<dbReference type="EMBL" id="KU351741">
    <property type="protein sequence ID" value="ANC96551.1"/>
    <property type="molecule type" value="Genomic_DNA"/>
</dbReference>
<dbReference type="RefSeq" id="YP_009253925.1">
    <property type="nucleotide sequence ID" value="NC_030200.1"/>
</dbReference>
<protein>
    <submittedName>
        <fullName evidence="2">Membrane protein U21</fullName>
    </submittedName>
</protein>
<name>A0A192XNX6_9BETA</name>
<evidence type="ECO:0000313" key="2">
    <source>
        <dbReference type="EMBL" id="ANC96551.1"/>
    </source>
</evidence>
<keyword evidence="3" id="KW-1185">Reference proteome</keyword>
<accession>A0A192XNX6</accession>
<dbReference type="KEGG" id="vg:27912099"/>
<keyword evidence="1" id="KW-1133">Transmembrane helix</keyword>
<dbReference type="GeneID" id="27912099"/>
<evidence type="ECO:0000256" key="1">
    <source>
        <dbReference type="SAM" id="Phobius"/>
    </source>
</evidence>
<dbReference type="Proteomes" id="UP000202843">
    <property type="component" value="Segment"/>
</dbReference>
<gene>
    <name evidence="2" type="primary">U21</name>
</gene>
<evidence type="ECO:0000313" key="3">
    <source>
        <dbReference type="Proteomes" id="UP000202843"/>
    </source>
</evidence>
<feature type="transmembrane region" description="Helical" evidence="1">
    <location>
        <begin position="364"/>
        <end position="387"/>
    </location>
</feature>